<comment type="subcellular location">
    <subcellularLocation>
        <location evidence="1">Mitochondrion inner membrane</location>
        <topology evidence="1">Multi-pass membrane protein</topology>
    </subcellularLocation>
</comment>
<keyword evidence="7" id="KW-1133">Transmembrane helix</keyword>
<dbReference type="PROSITE" id="PS50920">
    <property type="entry name" value="SOLCAR"/>
    <property type="match status" value="2"/>
</dbReference>
<name>A0A9W7A490_9STRA</name>
<dbReference type="PANTHER" id="PTHR45671">
    <property type="entry name" value="SOLUTE CARRIER FAMILY 25 (MITOCHONDRIAL CARRIER PHOSPHATE CARRIER), MEMBER 3, LIKE-RELATED-RELATED"/>
    <property type="match status" value="1"/>
</dbReference>
<evidence type="ECO:0000256" key="1">
    <source>
        <dbReference type="ARBA" id="ARBA00004448"/>
    </source>
</evidence>
<evidence type="ECO:0000256" key="10">
    <source>
        <dbReference type="PROSITE-ProRule" id="PRU00282"/>
    </source>
</evidence>
<evidence type="ECO:0000256" key="8">
    <source>
        <dbReference type="ARBA" id="ARBA00023128"/>
    </source>
</evidence>
<reference evidence="12" key="1">
    <citation type="submission" date="2022-07" db="EMBL/GenBank/DDBJ databases">
        <title>Genome analysis of Parmales, a sister group of diatoms, reveals the evolutionary specialization of diatoms from phago-mixotrophs to photoautotrophs.</title>
        <authorList>
            <person name="Ban H."/>
            <person name="Sato S."/>
            <person name="Yoshikawa S."/>
            <person name="Kazumasa Y."/>
            <person name="Nakamura Y."/>
            <person name="Ichinomiya M."/>
            <person name="Saitoh K."/>
            <person name="Sato N."/>
            <person name="Blanc-Mathieu R."/>
            <person name="Endo H."/>
            <person name="Kuwata A."/>
            <person name="Ogata H."/>
        </authorList>
    </citation>
    <scope>NUCLEOTIDE SEQUENCE</scope>
</reference>
<protein>
    <recommendedName>
        <fullName evidence="14">Mitochondrial carrier protein</fullName>
    </recommendedName>
</protein>
<comment type="similarity">
    <text evidence="2 11">Belongs to the mitochondrial carrier (TC 2.A.29) family.</text>
</comment>
<keyword evidence="8" id="KW-0496">Mitochondrion</keyword>
<dbReference type="GO" id="GO:0005315">
    <property type="term" value="F:phosphate transmembrane transporter activity"/>
    <property type="evidence" value="ECO:0007669"/>
    <property type="project" value="InterPro"/>
</dbReference>
<dbReference type="Proteomes" id="UP001165082">
    <property type="component" value="Unassembled WGS sequence"/>
</dbReference>
<keyword evidence="4 10" id="KW-0812">Transmembrane</keyword>
<feature type="repeat" description="Solcar" evidence="10">
    <location>
        <begin position="158"/>
        <end position="242"/>
    </location>
</feature>
<dbReference type="SUPFAM" id="SSF103506">
    <property type="entry name" value="Mitochondrial carrier"/>
    <property type="match status" value="1"/>
</dbReference>
<evidence type="ECO:0000256" key="9">
    <source>
        <dbReference type="ARBA" id="ARBA00023136"/>
    </source>
</evidence>
<sequence length="272" mass="28528">MLPLDVLKTRRQTKTPTNPSFPTSPWDGALPTILGYTYYGLSVYPTYNLLIRVLSHPPFHTPPELSSLLAGSAAAVVACVGLAPMEVIRIRTVAEPWVYKDLSLPEKASLIGGLGPLYKGFAPLLVRQVCFGTVKFAAFDYLLASILESEALGWTERGGWEASLIAGVGAGLIGAVVSQPADAVLTWLAGRDCRSTTILAAARELVSRRGWGSLGEGGGERLAWAGFIIGAQFAAYDAARGAMGAGEEGIRQAVNAANAASEVVKLVGQGGV</sequence>
<evidence type="ECO:0008006" key="14">
    <source>
        <dbReference type="Google" id="ProtNLM"/>
    </source>
</evidence>
<keyword evidence="5" id="KW-0677">Repeat</keyword>
<comment type="caution">
    <text evidence="12">The sequence shown here is derived from an EMBL/GenBank/DDBJ whole genome shotgun (WGS) entry which is preliminary data.</text>
</comment>
<dbReference type="Pfam" id="PF00153">
    <property type="entry name" value="Mito_carr"/>
    <property type="match status" value="2"/>
</dbReference>
<gene>
    <name evidence="12" type="ORF">TrRE_jg13547</name>
</gene>
<keyword evidence="13" id="KW-1185">Reference proteome</keyword>
<accession>A0A9W7A490</accession>
<dbReference type="InterPro" id="IPR044677">
    <property type="entry name" value="SLC25A3/Pic2/Mir1-like"/>
</dbReference>
<keyword evidence="6" id="KW-0999">Mitochondrion inner membrane</keyword>
<dbReference type="OrthoDB" id="427452at2759"/>
<dbReference type="Gene3D" id="1.50.40.10">
    <property type="entry name" value="Mitochondrial carrier domain"/>
    <property type="match status" value="2"/>
</dbReference>
<evidence type="ECO:0000256" key="11">
    <source>
        <dbReference type="RuleBase" id="RU000488"/>
    </source>
</evidence>
<dbReference type="GO" id="GO:0005743">
    <property type="term" value="C:mitochondrial inner membrane"/>
    <property type="evidence" value="ECO:0007669"/>
    <property type="project" value="UniProtKB-SubCell"/>
</dbReference>
<dbReference type="AlphaFoldDB" id="A0A9W7A490"/>
<keyword evidence="3 11" id="KW-0813">Transport</keyword>
<evidence type="ECO:0000256" key="3">
    <source>
        <dbReference type="ARBA" id="ARBA00022448"/>
    </source>
</evidence>
<evidence type="ECO:0000256" key="4">
    <source>
        <dbReference type="ARBA" id="ARBA00022692"/>
    </source>
</evidence>
<organism evidence="12 13">
    <name type="scientific">Triparma retinervis</name>
    <dbReference type="NCBI Taxonomy" id="2557542"/>
    <lineage>
        <taxon>Eukaryota</taxon>
        <taxon>Sar</taxon>
        <taxon>Stramenopiles</taxon>
        <taxon>Ochrophyta</taxon>
        <taxon>Bolidophyceae</taxon>
        <taxon>Parmales</taxon>
        <taxon>Triparmaceae</taxon>
        <taxon>Triparma</taxon>
    </lineage>
</organism>
<proteinExistence type="inferred from homology"/>
<evidence type="ECO:0000313" key="13">
    <source>
        <dbReference type="Proteomes" id="UP001165082"/>
    </source>
</evidence>
<evidence type="ECO:0000313" key="12">
    <source>
        <dbReference type="EMBL" id="GMH65532.1"/>
    </source>
</evidence>
<dbReference type="GO" id="GO:1990547">
    <property type="term" value="P:mitochondrial phosphate ion transmembrane transport"/>
    <property type="evidence" value="ECO:0007669"/>
    <property type="project" value="InterPro"/>
</dbReference>
<dbReference type="PANTHER" id="PTHR45671:SF12">
    <property type="entry name" value="MITOCHONDRIAL PHOSPHATE CARRIER PROTEIN"/>
    <property type="match status" value="1"/>
</dbReference>
<dbReference type="InterPro" id="IPR018108">
    <property type="entry name" value="MCP_transmembrane"/>
</dbReference>
<evidence type="ECO:0000256" key="6">
    <source>
        <dbReference type="ARBA" id="ARBA00022792"/>
    </source>
</evidence>
<dbReference type="EMBL" id="BRXZ01001215">
    <property type="protein sequence ID" value="GMH65532.1"/>
    <property type="molecule type" value="Genomic_DNA"/>
</dbReference>
<evidence type="ECO:0000256" key="5">
    <source>
        <dbReference type="ARBA" id="ARBA00022737"/>
    </source>
</evidence>
<feature type="repeat" description="Solcar" evidence="10">
    <location>
        <begin position="62"/>
        <end position="145"/>
    </location>
</feature>
<dbReference type="InterPro" id="IPR023395">
    <property type="entry name" value="MCP_dom_sf"/>
</dbReference>
<evidence type="ECO:0000256" key="2">
    <source>
        <dbReference type="ARBA" id="ARBA00006375"/>
    </source>
</evidence>
<keyword evidence="9 10" id="KW-0472">Membrane</keyword>
<evidence type="ECO:0000256" key="7">
    <source>
        <dbReference type="ARBA" id="ARBA00022989"/>
    </source>
</evidence>